<dbReference type="GO" id="GO:0071949">
    <property type="term" value="F:FAD binding"/>
    <property type="evidence" value="ECO:0007669"/>
    <property type="project" value="InterPro"/>
</dbReference>
<protein>
    <recommendedName>
        <fullName evidence="7">FAD-binding domain-containing protein</fullName>
    </recommendedName>
</protein>
<dbReference type="InterPro" id="IPR050562">
    <property type="entry name" value="FAD_mOase_fung"/>
</dbReference>
<dbReference type="PRINTS" id="PR00420">
    <property type="entry name" value="RNGMNOXGNASE"/>
</dbReference>
<name>W3WVT1_PESFW</name>
<reference evidence="9" key="1">
    <citation type="journal article" date="2015" name="BMC Genomics">
        <title>Genomic and transcriptomic analysis of the endophytic fungus Pestalotiopsis fici reveals its lifestyle and high potential for synthesis of natural products.</title>
        <authorList>
            <person name="Wang X."/>
            <person name="Zhang X."/>
            <person name="Liu L."/>
            <person name="Xiang M."/>
            <person name="Wang W."/>
            <person name="Sun X."/>
            <person name="Che Y."/>
            <person name="Guo L."/>
            <person name="Liu G."/>
            <person name="Guo L."/>
            <person name="Wang C."/>
            <person name="Yin W.B."/>
            <person name="Stadler M."/>
            <person name="Zhang X."/>
            <person name="Liu X."/>
        </authorList>
    </citation>
    <scope>NUCLEOTIDE SEQUENCE [LARGE SCALE GENOMIC DNA]</scope>
    <source>
        <strain evidence="9">W106-1 / CGMCC3.15140</strain>
    </source>
</reference>
<dbReference type="Proteomes" id="UP000030651">
    <property type="component" value="Unassembled WGS sequence"/>
</dbReference>
<accession>W3WVT1</accession>
<dbReference type="OMA" id="WYHERIA"/>
<dbReference type="SUPFAM" id="SSF51905">
    <property type="entry name" value="FAD/NAD(P)-binding domain"/>
    <property type="match status" value="1"/>
</dbReference>
<keyword evidence="6" id="KW-0560">Oxidoreductase</keyword>
<evidence type="ECO:0000256" key="5">
    <source>
        <dbReference type="ARBA" id="ARBA00022827"/>
    </source>
</evidence>
<comment type="pathway">
    <text evidence="2">Secondary metabolite biosynthesis.</text>
</comment>
<evidence type="ECO:0000259" key="7">
    <source>
        <dbReference type="Pfam" id="PF01494"/>
    </source>
</evidence>
<dbReference type="KEGG" id="pfy:PFICI_10027"/>
<dbReference type="Gene3D" id="3.50.50.60">
    <property type="entry name" value="FAD/NAD(P)-binding domain"/>
    <property type="match status" value="1"/>
</dbReference>
<dbReference type="RefSeq" id="XP_007836799.1">
    <property type="nucleotide sequence ID" value="XM_007838608.1"/>
</dbReference>
<dbReference type="PANTHER" id="PTHR47356">
    <property type="entry name" value="FAD-DEPENDENT MONOOXYGENASE ASQG-RELATED"/>
    <property type="match status" value="1"/>
</dbReference>
<evidence type="ECO:0000256" key="2">
    <source>
        <dbReference type="ARBA" id="ARBA00005179"/>
    </source>
</evidence>
<dbReference type="GO" id="GO:0004497">
    <property type="term" value="F:monooxygenase activity"/>
    <property type="evidence" value="ECO:0007669"/>
    <property type="project" value="InterPro"/>
</dbReference>
<evidence type="ECO:0000256" key="1">
    <source>
        <dbReference type="ARBA" id="ARBA00001974"/>
    </source>
</evidence>
<dbReference type="OrthoDB" id="2431938at2759"/>
<evidence type="ECO:0000256" key="4">
    <source>
        <dbReference type="ARBA" id="ARBA00022630"/>
    </source>
</evidence>
<evidence type="ECO:0000256" key="6">
    <source>
        <dbReference type="ARBA" id="ARBA00023002"/>
    </source>
</evidence>
<keyword evidence="9" id="KW-1185">Reference proteome</keyword>
<evidence type="ECO:0000256" key="3">
    <source>
        <dbReference type="ARBA" id="ARBA00007992"/>
    </source>
</evidence>
<dbReference type="Pfam" id="PF01494">
    <property type="entry name" value="FAD_binding_3"/>
    <property type="match status" value="1"/>
</dbReference>
<dbReference type="eggNOG" id="KOG2614">
    <property type="taxonomic scope" value="Eukaryota"/>
</dbReference>
<evidence type="ECO:0000313" key="8">
    <source>
        <dbReference type="EMBL" id="ETS77965.1"/>
    </source>
</evidence>
<dbReference type="GeneID" id="19275040"/>
<dbReference type="STRING" id="1229662.W3WVT1"/>
<proteinExistence type="inferred from homology"/>
<dbReference type="HOGENOM" id="CLU_009665_12_2_1"/>
<dbReference type="AlphaFoldDB" id="W3WVT1"/>
<dbReference type="InParanoid" id="W3WVT1"/>
<comment type="similarity">
    <text evidence="3">Belongs to the paxM FAD-dependent monooxygenase family.</text>
</comment>
<organism evidence="8 9">
    <name type="scientific">Pestalotiopsis fici (strain W106-1 / CGMCC3.15140)</name>
    <dbReference type="NCBI Taxonomy" id="1229662"/>
    <lineage>
        <taxon>Eukaryota</taxon>
        <taxon>Fungi</taxon>
        <taxon>Dikarya</taxon>
        <taxon>Ascomycota</taxon>
        <taxon>Pezizomycotina</taxon>
        <taxon>Sordariomycetes</taxon>
        <taxon>Xylariomycetidae</taxon>
        <taxon>Amphisphaeriales</taxon>
        <taxon>Sporocadaceae</taxon>
        <taxon>Pestalotiopsis</taxon>
    </lineage>
</organism>
<dbReference type="InterPro" id="IPR036188">
    <property type="entry name" value="FAD/NAD-bd_sf"/>
</dbReference>
<evidence type="ECO:0000313" key="9">
    <source>
        <dbReference type="Proteomes" id="UP000030651"/>
    </source>
</evidence>
<gene>
    <name evidence="8" type="ORF">PFICI_10027</name>
</gene>
<sequence length="438" mass="48839">MSEHFRCIIVGGGPMGLITAHALTAAGMDWVLLEREDDIVVQDTPCVVMYPDTLRVMDQLGLVDRLFRIKTTVDRTQTLTHDGASYNTTYPHDWSMENHGRGNWYFHQPQLVSVLYEALSESDRARVKTCKEVTDIEAESETIIVHCSDGTVEEGSLVIGADGGHSIVRDMMRINALAEDPKAAVNATLPFAASYRVLWGTIPMAENMKSNEAWECHGKGYSSQMFFGRGRGWFFVYEKLKKPTRGLRNYTEKDMYSCAARLANLPMTNKLRLRDVYAVSHGCGMADLGEGLVRRFAWGRTVLIGEAGNKQTSHLGLGLNSGVQDIVALTNTLSKLVQHHGERHELVETEAIHLALRKYDAIRRGDALHGSRTSARAARLHSWNGRALRLYDRYFLPAGGSSKKNYDGTIGAIVSHGMLLDSLPETDPQHGRMPWLHL</sequence>
<dbReference type="EMBL" id="KI912115">
    <property type="protein sequence ID" value="ETS77965.1"/>
    <property type="molecule type" value="Genomic_DNA"/>
</dbReference>
<dbReference type="PANTHER" id="PTHR47356:SF2">
    <property type="entry name" value="FAD-BINDING DOMAIN-CONTAINING PROTEIN-RELATED"/>
    <property type="match status" value="1"/>
</dbReference>
<comment type="cofactor">
    <cofactor evidence="1">
        <name>FAD</name>
        <dbReference type="ChEBI" id="CHEBI:57692"/>
    </cofactor>
</comment>
<feature type="domain" description="FAD-binding" evidence="7">
    <location>
        <begin position="7"/>
        <end position="344"/>
    </location>
</feature>
<keyword evidence="4" id="KW-0285">Flavoprotein</keyword>
<keyword evidence="5" id="KW-0274">FAD</keyword>
<dbReference type="InterPro" id="IPR002938">
    <property type="entry name" value="FAD-bd"/>
</dbReference>